<feature type="transmembrane region" description="Helical" evidence="1">
    <location>
        <begin position="27"/>
        <end position="45"/>
    </location>
</feature>
<evidence type="ECO:0000256" key="1">
    <source>
        <dbReference type="SAM" id="Phobius"/>
    </source>
</evidence>
<dbReference type="KEGG" id="apre:CNX65_05025"/>
<evidence type="ECO:0000313" key="3">
    <source>
        <dbReference type="Proteomes" id="UP000218505"/>
    </source>
</evidence>
<dbReference type="AlphaFoldDB" id="A0A290Z128"/>
<proteinExistence type="predicted"/>
<name>A0A290Z128_9PSEU</name>
<dbReference type="NCBIfam" id="TIGR01167">
    <property type="entry name" value="LPXTG_anchor"/>
    <property type="match status" value="1"/>
</dbReference>
<gene>
    <name evidence="2" type="ORF">CNX65_05025</name>
</gene>
<keyword evidence="1" id="KW-0472">Membrane</keyword>
<keyword evidence="1" id="KW-0812">Transmembrane</keyword>
<dbReference type="EMBL" id="CP023445">
    <property type="protein sequence ID" value="ATE52726.1"/>
    <property type="molecule type" value="Genomic_DNA"/>
</dbReference>
<accession>A0A290Z128</accession>
<protein>
    <submittedName>
        <fullName evidence="2">Peptidase</fullName>
    </submittedName>
</protein>
<organism evidence="2 3">
    <name type="scientific">Actinosynnema pretiosum</name>
    <dbReference type="NCBI Taxonomy" id="42197"/>
    <lineage>
        <taxon>Bacteria</taxon>
        <taxon>Bacillati</taxon>
        <taxon>Actinomycetota</taxon>
        <taxon>Actinomycetes</taxon>
        <taxon>Pseudonocardiales</taxon>
        <taxon>Pseudonocardiaceae</taxon>
        <taxon>Actinosynnema</taxon>
    </lineage>
</organism>
<sequence>MKVYRMPGAGVAVGTGVGTLAATGADVTWWVVAGVALLVSGVLLLRRSRGRRAHHDG</sequence>
<keyword evidence="1" id="KW-1133">Transmembrane helix</keyword>
<dbReference type="Proteomes" id="UP000218505">
    <property type="component" value="Chromosome"/>
</dbReference>
<reference evidence="2" key="1">
    <citation type="submission" date="2017-09" db="EMBL/GenBank/DDBJ databases">
        <title>Complete Genome Sequence of ansamitocin-producing Bacterium Actinosynnema pretiosum X47.</title>
        <authorList>
            <person name="Cao G."/>
            <person name="Zong G."/>
            <person name="Zhong C."/>
            <person name="Fu J."/>
        </authorList>
    </citation>
    <scope>NUCLEOTIDE SEQUENCE [LARGE SCALE GENOMIC DNA]</scope>
    <source>
        <strain evidence="2">X47</strain>
    </source>
</reference>
<keyword evidence="3" id="KW-1185">Reference proteome</keyword>
<evidence type="ECO:0000313" key="2">
    <source>
        <dbReference type="EMBL" id="ATE52726.1"/>
    </source>
</evidence>